<dbReference type="SUPFAM" id="SSF53756">
    <property type="entry name" value="UDP-Glycosyltransferase/glycogen phosphorylase"/>
    <property type="match status" value="1"/>
</dbReference>
<dbReference type="InterPro" id="IPR007235">
    <property type="entry name" value="Glyco_trans_28_C"/>
</dbReference>
<dbReference type="PANTHER" id="PTHR21015:SF22">
    <property type="entry name" value="GLYCOSYLTRANSFERASE"/>
    <property type="match status" value="1"/>
</dbReference>
<evidence type="ECO:0000259" key="1">
    <source>
        <dbReference type="Pfam" id="PF04101"/>
    </source>
</evidence>
<dbReference type="EMBL" id="LT629745">
    <property type="protein sequence ID" value="SDS27873.1"/>
    <property type="molecule type" value="Genomic_DNA"/>
</dbReference>
<accession>A0A1H1QWX3</accession>
<dbReference type="Proteomes" id="UP000198858">
    <property type="component" value="Chromosome I"/>
</dbReference>
<dbReference type="STRING" id="1250231.SAMN04488552_2667"/>
<dbReference type="RefSeq" id="WP_089663293.1">
    <property type="nucleotide sequence ID" value="NZ_LT629745.1"/>
</dbReference>
<dbReference type="Gene3D" id="3.40.50.2000">
    <property type="entry name" value="Glycogen Phosphorylase B"/>
    <property type="match status" value="1"/>
</dbReference>
<name>A0A1H1QWX3_9FLAO</name>
<dbReference type="Pfam" id="PF04101">
    <property type="entry name" value="Glyco_tran_28_C"/>
    <property type="match status" value="1"/>
</dbReference>
<keyword evidence="3" id="KW-1185">Reference proteome</keyword>
<evidence type="ECO:0000313" key="2">
    <source>
        <dbReference type="EMBL" id="SDS27873.1"/>
    </source>
</evidence>
<protein>
    <submittedName>
        <fullName evidence="2">Glycosyl transferase family 1</fullName>
    </submittedName>
</protein>
<keyword evidence="2" id="KW-0808">Transferase</keyword>
<dbReference type="AlphaFoldDB" id="A0A1H1QWX3"/>
<gene>
    <name evidence="2" type="ORF">SAMN04488552_2667</name>
</gene>
<reference evidence="2 3" key="1">
    <citation type="submission" date="2016-10" db="EMBL/GenBank/DDBJ databases">
        <authorList>
            <person name="Varghese N."/>
            <person name="Submissions S."/>
        </authorList>
    </citation>
    <scope>NUCLEOTIDE SEQUENCE [LARGE SCALE GENOMIC DNA]</scope>
    <source>
        <strain evidence="2 3">Mar_2010_102</strain>
    </source>
</reference>
<evidence type="ECO:0000313" key="3">
    <source>
        <dbReference type="Proteomes" id="UP000198858"/>
    </source>
</evidence>
<sequence>MLGYYAHQHGSGHCNYAEIFSGIFKKEMAIFTSYEYDFSGKSKLIKLADENPDGSVFHQNQISPPGYLHYSPVGQNSIKKRSLQLLQCIVEMEIDLLIVDVSAEIAALSRASSIPYAYVRLPGERNDLAHLEAFKGAVFTLAYFPESFEIPSTPQWLRKKTIYLGFLSRKIFRTNIEKAKAKIDKITVLSGKGGNENLQNSIPFLLERFTEAQIALLGEYNETLENDRLEYKGFINDPETEIQNSDLVVANCGLNTVSELLQLQIPYVTIPEHRPFEEQEAMAEMLHRKGLALELDQLSWLTDQEILNCKRIPIENETDKNLKLFKQLVKDERQAYPGIPELFRKKKEKSIYELQR</sequence>
<organism evidence="2 3">
    <name type="scientific">Christiangramia echinicola</name>
    <dbReference type="NCBI Taxonomy" id="279359"/>
    <lineage>
        <taxon>Bacteria</taxon>
        <taxon>Pseudomonadati</taxon>
        <taxon>Bacteroidota</taxon>
        <taxon>Flavobacteriia</taxon>
        <taxon>Flavobacteriales</taxon>
        <taxon>Flavobacteriaceae</taxon>
        <taxon>Christiangramia</taxon>
    </lineage>
</organism>
<feature type="domain" description="Glycosyl transferase family 28 C-terminal" evidence="1">
    <location>
        <begin position="221"/>
        <end position="297"/>
    </location>
</feature>
<dbReference type="PANTHER" id="PTHR21015">
    <property type="entry name" value="UDP-N-ACETYLGLUCOSAMINE--N-ACETYLMURAMYL-(PENTAPEPTIDE) PYROPHOSPHORYL-UNDECAPRENOL N-ACETYLGLUCOSAMINE TRANSFERASE 1"/>
    <property type="match status" value="1"/>
</dbReference>
<dbReference type="GO" id="GO:0016758">
    <property type="term" value="F:hexosyltransferase activity"/>
    <property type="evidence" value="ECO:0007669"/>
    <property type="project" value="InterPro"/>
</dbReference>
<proteinExistence type="predicted"/>